<keyword evidence="4 5" id="KW-0234">DNA repair</keyword>
<evidence type="ECO:0000313" key="8">
    <source>
        <dbReference type="Proteomes" id="UP000251995"/>
    </source>
</evidence>
<gene>
    <name evidence="7" type="ORF">JS278_02816</name>
</gene>
<dbReference type="GO" id="GO:0003905">
    <property type="term" value="F:alkylbase DNA N-glycosylase activity"/>
    <property type="evidence" value="ECO:0007669"/>
    <property type="project" value="InterPro"/>
</dbReference>
<keyword evidence="2 5" id="KW-0227">DNA damage</keyword>
<reference evidence="7 8" key="1">
    <citation type="submission" date="2017-12" db="EMBL/GenBank/DDBJ databases">
        <title>The whole genome sequence of the Acidipropionibacterium virtanenii sp. nov. type strain JS278.</title>
        <authorList>
            <person name="Laine P."/>
            <person name="Deptula P."/>
            <person name="Varmanen P."/>
            <person name="Auvinen P."/>
        </authorList>
    </citation>
    <scope>NUCLEOTIDE SEQUENCE [LARGE SCALE GENOMIC DNA]</scope>
    <source>
        <strain evidence="7 8">JS278</strain>
    </source>
</reference>
<evidence type="ECO:0000256" key="2">
    <source>
        <dbReference type="ARBA" id="ARBA00022763"/>
    </source>
</evidence>
<dbReference type="EMBL" id="CP025198">
    <property type="protein sequence ID" value="AXE39951.1"/>
    <property type="molecule type" value="Genomic_DNA"/>
</dbReference>
<dbReference type="NCBIfam" id="NF002003">
    <property type="entry name" value="PRK00802.1-3"/>
    <property type="match status" value="1"/>
</dbReference>
<feature type="region of interest" description="Disordered" evidence="6">
    <location>
        <begin position="172"/>
        <end position="208"/>
    </location>
</feature>
<dbReference type="InterPro" id="IPR003180">
    <property type="entry name" value="MPG"/>
</dbReference>
<dbReference type="NCBIfam" id="TIGR00567">
    <property type="entry name" value="3mg"/>
    <property type="match status" value="1"/>
</dbReference>
<dbReference type="EC" id="3.2.2.-" evidence="5"/>
<feature type="compositionally biased region" description="Polar residues" evidence="6">
    <location>
        <begin position="227"/>
        <end position="236"/>
    </location>
</feature>
<evidence type="ECO:0000256" key="4">
    <source>
        <dbReference type="ARBA" id="ARBA00023204"/>
    </source>
</evidence>
<dbReference type="GO" id="GO:0006284">
    <property type="term" value="P:base-excision repair"/>
    <property type="evidence" value="ECO:0007669"/>
    <property type="project" value="InterPro"/>
</dbReference>
<dbReference type="GO" id="GO:0003677">
    <property type="term" value="F:DNA binding"/>
    <property type="evidence" value="ECO:0007669"/>
    <property type="project" value="InterPro"/>
</dbReference>
<feature type="region of interest" description="Disordered" evidence="6">
    <location>
        <begin position="217"/>
        <end position="236"/>
    </location>
</feature>
<dbReference type="InterPro" id="IPR011034">
    <property type="entry name" value="Formyl_transferase-like_C_sf"/>
</dbReference>
<name>A0A344UXF3_9ACTN</name>
<accession>A0A344UXF3</accession>
<evidence type="ECO:0000256" key="3">
    <source>
        <dbReference type="ARBA" id="ARBA00022801"/>
    </source>
</evidence>
<keyword evidence="3 5" id="KW-0378">Hydrolase</keyword>
<protein>
    <recommendedName>
        <fullName evidence="5">Putative 3-methyladenine DNA glycosylase</fullName>
        <ecNumber evidence="5">3.2.2.-</ecNumber>
    </recommendedName>
</protein>
<dbReference type="PANTHER" id="PTHR10429:SF0">
    <property type="entry name" value="DNA-3-METHYLADENINE GLYCOSYLASE"/>
    <property type="match status" value="1"/>
</dbReference>
<evidence type="ECO:0000256" key="6">
    <source>
        <dbReference type="SAM" id="MobiDB-lite"/>
    </source>
</evidence>
<sequence length="236" mass="24360">MLQGCRSGRIDTPILVPVIDLRLPAVDVAPQLLGAVIRHTAVLADGTRGEVGIRLTEVEAYMGLDDPASHAFGGPTPRSAVMFGPPGHIYVYLSYGIHRCMNIVCSPDGQASAVLLRAGEVVIGKDLARARRSARAAARGLPAARPLPARRLASGPGNLGQALGAELTDSGAPLSQAAGASPAPDGSLWTLEAPASPADHVTSTRIGISRNAEKPWRFAIPGDPTVSGHNTTGNHA</sequence>
<dbReference type="AlphaFoldDB" id="A0A344UXF3"/>
<dbReference type="CDD" id="cd00540">
    <property type="entry name" value="AAG"/>
    <property type="match status" value="1"/>
</dbReference>
<dbReference type="Gene3D" id="3.10.300.10">
    <property type="entry name" value="Methylpurine-DNA glycosylase (MPG)"/>
    <property type="match status" value="1"/>
</dbReference>
<dbReference type="HAMAP" id="MF_00527">
    <property type="entry name" value="3MGH"/>
    <property type="match status" value="1"/>
</dbReference>
<comment type="similarity">
    <text evidence="1 5">Belongs to the DNA glycosylase MPG family.</text>
</comment>
<dbReference type="Pfam" id="PF02245">
    <property type="entry name" value="Pur_DNA_glyco"/>
    <property type="match status" value="1"/>
</dbReference>
<evidence type="ECO:0000256" key="1">
    <source>
        <dbReference type="ARBA" id="ARBA00009232"/>
    </source>
</evidence>
<dbReference type="KEGG" id="acij:JS278_02816"/>
<organism evidence="7 8">
    <name type="scientific">Acidipropionibacterium virtanenii</name>
    <dbReference type="NCBI Taxonomy" id="2057246"/>
    <lineage>
        <taxon>Bacteria</taxon>
        <taxon>Bacillati</taxon>
        <taxon>Actinomycetota</taxon>
        <taxon>Actinomycetes</taxon>
        <taxon>Propionibacteriales</taxon>
        <taxon>Propionibacteriaceae</taxon>
        <taxon>Acidipropionibacterium</taxon>
    </lineage>
</organism>
<dbReference type="Proteomes" id="UP000251995">
    <property type="component" value="Chromosome"/>
</dbReference>
<keyword evidence="7" id="KW-0326">Glycosidase</keyword>
<evidence type="ECO:0000313" key="7">
    <source>
        <dbReference type="EMBL" id="AXE39951.1"/>
    </source>
</evidence>
<dbReference type="InterPro" id="IPR036995">
    <property type="entry name" value="MPG_sf"/>
</dbReference>
<keyword evidence="8" id="KW-1185">Reference proteome</keyword>
<proteinExistence type="inferred from homology"/>
<dbReference type="PANTHER" id="PTHR10429">
    <property type="entry name" value="DNA-3-METHYLADENINE GLYCOSYLASE"/>
    <property type="match status" value="1"/>
</dbReference>
<evidence type="ECO:0000256" key="5">
    <source>
        <dbReference type="HAMAP-Rule" id="MF_00527"/>
    </source>
</evidence>
<dbReference type="SUPFAM" id="SSF50486">
    <property type="entry name" value="FMT C-terminal domain-like"/>
    <property type="match status" value="1"/>
</dbReference>